<dbReference type="PANTHER" id="PTHR34792:SF1">
    <property type="entry name" value="OS02G0121500 PROTEIN"/>
    <property type="match status" value="1"/>
</dbReference>
<reference evidence="1 2" key="1">
    <citation type="journal article" date="2022" name="Nat. Genet.">
        <title>Improved pea reference genome and pan-genome highlight genomic features and evolutionary characteristics.</title>
        <authorList>
            <person name="Yang T."/>
            <person name="Liu R."/>
            <person name="Luo Y."/>
            <person name="Hu S."/>
            <person name="Wang D."/>
            <person name="Wang C."/>
            <person name="Pandey M.K."/>
            <person name="Ge S."/>
            <person name="Xu Q."/>
            <person name="Li N."/>
            <person name="Li G."/>
            <person name="Huang Y."/>
            <person name="Saxena R.K."/>
            <person name="Ji Y."/>
            <person name="Li M."/>
            <person name="Yan X."/>
            <person name="He Y."/>
            <person name="Liu Y."/>
            <person name="Wang X."/>
            <person name="Xiang C."/>
            <person name="Varshney R.K."/>
            <person name="Ding H."/>
            <person name="Gao S."/>
            <person name="Zong X."/>
        </authorList>
    </citation>
    <scope>NUCLEOTIDE SEQUENCE [LARGE SCALE GENOMIC DNA]</scope>
    <source>
        <strain evidence="1 2">cv. Zhongwan 6</strain>
    </source>
</reference>
<evidence type="ECO:0000313" key="2">
    <source>
        <dbReference type="Proteomes" id="UP001058974"/>
    </source>
</evidence>
<dbReference type="Proteomes" id="UP001058974">
    <property type="component" value="Chromosome 5"/>
</dbReference>
<evidence type="ECO:0000313" key="1">
    <source>
        <dbReference type="EMBL" id="KAI5402834.1"/>
    </source>
</evidence>
<dbReference type="AlphaFoldDB" id="A0A9D5AC26"/>
<sequence>MTYFNLLKSFQVTIHPLKAPIIKEVIRQPPSTVWSKCTCDEVVASSSNGCGDIFKDSKGNFILVFAEQTLIANSLHDKFFVVLHANELARDKACLRLWIESFKKSKKEKLRTLSSMGCNLDHHSHKSISIHKKVFNECNGVDHSSVPRKIRSAMKKRGRESILTDSEKLKYGIESPQKDSIKKSKKQVVLGPITKDEQEVAETLYALAGMFPTNDENELDRESVQKKLSGSQDQDESANVIYEGASEDADVIAESSSKGAVKISSLSEIVEVEVERIDLPGSEDFSVATQNTAPKGNLEGVSMMVKRSENDVKSELHDSELCLGMGLNASAKSQISHIWGKLDEEYETAGGIDCKQEQHIIKYRRENESLTLWPGSSPRESVAINASSSQSSAVAKAPHWLNAAISNSKHDLMESSSSGGKISKTAVHKKSWKSCAAHVHISQLIRSLELPKQQVAKEPELYECDQIRVPRGSTEAQNSNRTRNGNAFASGTVQSASLKNLPESKNGVLQQQCHYLDISLSQASPTPAKHAPQSQSFNFLSLSSGCNGLKVDECLIKGGSRSGPFSKSQVPYFRSIQQQNGLMGAIPTTSNQYTSTSYLDQLPTAGPQVRLQQPHYYGTPLCGTHYSSTNSYKQQYQNIWAAQLVTQGGSGGVNSNLMRVQYPNWQNGRHETSVVNPGVQVMVPYHSLASLESLGSKITSISDQQSFTPPSSIPLSRTNGLEEIRGRFHGSGASSLQLLCDERI</sequence>
<dbReference type="EMBL" id="JAMSHJ010000005">
    <property type="protein sequence ID" value="KAI5402834.1"/>
    <property type="molecule type" value="Genomic_DNA"/>
</dbReference>
<protein>
    <submittedName>
        <fullName evidence="1">Uncharacterized protein</fullName>
    </submittedName>
</protein>
<keyword evidence="2" id="KW-1185">Reference proteome</keyword>
<proteinExistence type="predicted"/>
<dbReference type="InterPro" id="IPR040305">
    <property type="entry name" value="At1g75730-like"/>
</dbReference>
<accession>A0A9D5AC26</accession>
<comment type="caution">
    <text evidence="1">The sequence shown here is derived from an EMBL/GenBank/DDBJ whole genome shotgun (WGS) entry which is preliminary data.</text>
</comment>
<gene>
    <name evidence="1" type="ORF">KIW84_050435</name>
</gene>
<organism evidence="1 2">
    <name type="scientific">Pisum sativum</name>
    <name type="common">Garden pea</name>
    <name type="synonym">Lathyrus oleraceus</name>
    <dbReference type="NCBI Taxonomy" id="3888"/>
    <lineage>
        <taxon>Eukaryota</taxon>
        <taxon>Viridiplantae</taxon>
        <taxon>Streptophyta</taxon>
        <taxon>Embryophyta</taxon>
        <taxon>Tracheophyta</taxon>
        <taxon>Spermatophyta</taxon>
        <taxon>Magnoliopsida</taxon>
        <taxon>eudicotyledons</taxon>
        <taxon>Gunneridae</taxon>
        <taxon>Pentapetalae</taxon>
        <taxon>rosids</taxon>
        <taxon>fabids</taxon>
        <taxon>Fabales</taxon>
        <taxon>Fabaceae</taxon>
        <taxon>Papilionoideae</taxon>
        <taxon>50 kb inversion clade</taxon>
        <taxon>NPAAA clade</taxon>
        <taxon>Hologalegina</taxon>
        <taxon>IRL clade</taxon>
        <taxon>Fabeae</taxon>
        <taxon>Lathyrus</taxon>
    </lineage>
</organism>
<name>A0A9D5AC26_PEA</name>
<dbReference type="Gramene" id="Psat05G0043500-T1">
    <property type="protein sequence ID" value="KAI5402834.1"/>
    <property type="gene ID" value="KIW84_050435"/>
</dbReference>
<dbReference type="PANTHER" id="PTHR34792">
    <property type="entry name" value="OS02G0121500 PROTEIN"/>
    <property type="match status" value="1"/>
</dbReference>